<comment type="similarity">
    <text evidence="2">In the N-terminal section; belongs to the phytochrome family.</text>
</comment>
<dbReference type="EMBL" id="JADEWB010000262">
    <property type="protein sequence ID" value="MBE9239091.1"/>
    <property type="molecule type" value="Genomic_DNA"/>
</dbReference>
<dbReference type="InterPro" id="IPR013654">
    <property type="entry name" value="PAS_2"/>
</dbReference>
<accession>A0ABR9VKR4</accession>
<dbReference type="SMART" id="SM00387">
    <property type="entry name" value="HATPase_c"/>
    <property type="match status" value="1"/>
</dbReference>
<evidence type="ECO:0000256" key="7">
    <source>
        <dbReference type="ARBA" id="ARBA00022777"/>
    </source>
</evidence>
<gene>
    <name evidence="12" type="ORF">IQ227_24495</name>
</gene>
<keyword evidence="8" id="KW-0157">Chromophore</keyword>
<dbReference type="EC" id="2.7.13.3" evidence="3"/>
<comment type="caution">
    <text evidence="12">The sequence shown here is derived from an EMBL/GenBank/DDBJ whole genome shotgun (WGS) entry which is preliminary data.</text>
</comment>
<dbReference type="Gene3D" id="3.30.450.270">
    <property type="match status" value="1"/>
</dbReference>
<dbReference type="Gene3D" id="3.30.450.20">
    <property type="entry name" value="PAS domain"/>
    <property type="match status" value="1"/>
</dbReference>
<evidence type="ECO:0000256" key="6">
    <source>
        <dbReference type="ARBA" id="ARBA00022679"/>
    </source>
</evidence>
<organism evidence="12 13">
    <name type="scientific">Sphaerospermopsis aphanizomenoides LEGE 00250</name>
    <dbReference type="NCBI Taxonomy" id="2777972"/>
    <lineage>
        <taxon>Bacteria</taxon>
        <taxon>Bacillati</taxon>
        <taxon>Cyanobacteriota</taxon>
        <taxon>Cyanophyceae</taxon>
        <taxon>Nostocales</taxon>
        <taxon>Aphanizomenonaceae</taxon>
        <taxon>Sphaerospermopsis</taxon>
        <taxon>Sphaerospermopsis aphanizomenoides</taxon>
    </lineage>
</organism>
<dbReference type="Pfam" id="PF08446">
    <property type="entry name" value="PAS_2"/>
    <property type="match status" value="1"/>
</dbReference>
<dbReference type="InterPro" id="IPR001294">
    <property type="entry name" value="Phytochrome"/>
</dbReference>
<dbReference type="SUPFAM" id="SSF55781">
    <property type="entry name" value="GAF domain-like"/>
    <property type="match status" value="2"/>
</dbReference>
<keyword evidence="13" id="KW-1185">Reference proteome</keyword>
<sequence length="760" mass="86876">MNQINQNNIISNHLISNLQVNLTNCDREPIHIPGCIQSHGVLLALKEPKLTIVQISDNTFKMLGMHPHELINQPLDKLLDNEQINLLSDCLGQENLQFSNFLEFSIQVGNKFVDFDVIIHRCQGIIILELEPNLLEKSHKFFNFYPLIKLTISQLKNATNVTHLSQILAQEVQRITGFDRVMVYRFDENWNGRVIAEAKLENLTAYLDLHYPATDIPQQARQLYTQNWLRLIPDVNYQSAAIIPTNNPLTEQPLDLSNAVLRSVSPIHIEYMKNMGVTASMSISIIKNQELWGLIACHHQSPKYIPYEIRNACEFLGHITSLELGAKEDSEDSEYKLQLKSIHSKLVEYMSREKKFIAGLTNYQANLLELVNATGAAVYFDSEYITIGNTPEQLDIQNLIRWINHNLHEEIFATDELAKIYPAAEKFRDVASGLLVISIAKSQKNYVLWFRPEVLQTVAWGGNPNKAVEVTENGDMRLSPRKSFDLWKETVRLKSLPWKSCEINAALDLRNAIIGVVLRKVDELAQLNMELERSNSELDAFAYIASHDLKEPLRGIHNYSNFLIEDYGDILNEDGRAKLQTLVRLTQRMEDLIDSLLHFSRLGRVDLSMQQTNLNQVIHRILDLLSPRIEEMGIEIRIPQPLPTLYCDRIQVGEVFSNLIANAIKYNDKAEKWIEIGYFHRNETLIFYVKDNGIGIREKHFDAIFRIFKRLHGQNKFGGGTGAGLTIAKKIVERHSGKIWVESTYGEGSTFYFTLAGSGI</sequence>
<dbReference type="CDD" id="cd00082">
    <property type="entry name" value="HisKA"/>
    <property type="match status" value="1"/>
</dbReference>
<dbReference type="InterPro" id="IPR035965">
    <property type="entry name" value="PAS-like_dom_sf"/>
</dbReference>
<evidence type="ECO:0000259" key="10">
    <source>
        <dbReference type="PROSITE" id="PS50046"/>
    </source>
</evidence>
<dbReference type="InterPro" id="IPR036097">
    <property type="entry name" value="HisK_dim/P_sf"/>
</dbReference>
<dbReference type="InterPro" id="IPR003594">
    <property type="entry name" value="HATPase_dom"/>
</dbReference>
<evidence type="ECO:0000256" key="3">
    <source>
        <dbReference type="ARBA" id="ARBA00012438"/>
    </source>
</evidence>
<dbReference type="Gene3D" id="1.10.287.130">
    <property type="match status" value="1"/>
</dbReference>
<protein>
    <recommendedName>
        <fullName evidence="3">histidine kinase</fullName>
        <ecNumber evidence="3">2.7.13.3</ecNumber>
    </recommendedName>
</protein>
<dbReference type="InterPro" id="IPR036890">
    <property type="entry name" value="HATPase_C_sf"/>
</dbReference>
<feature type="domain" description="Histidine kinase" evidence="11">
    <location>
        <begin position="544"/>
        <end position="759"/>
    </location>
</feature>
<evidence type="ECO:0000256" key="9">
    <source>
        <dbReference type="ARBA" id="ARBA00023170"/>
    </source>
</evidence>
<keyword evidence="9" id="KW-0675">Receptor</keyword>
<dbReference type="InterPro" id="IPR050351">
    <property type="entry name" value="BphY/WalK/GraS-like"/>
</dbReference>
<dbReference type="RefSeq" id="WP_193944310.1">
    <property type="nucleotide sequence ID" value="NZ_JADEWB010000262.1"/>
</dbReference>
<dbReference type="Proteomes" id="UP000606776">
    <property type="component" value="Unassembled WGS sequence"/>
</dbReference>
<dbReference type="Pfam" id="PF00360">
    <property type="entry name" value="PHY"/>
    <property type="match status" value="1"/>
</dbReference>
<dbReference type="Pfam" id="PF00512">
    <property type="entry name" value="HisKA"/>
    <property type="match status" value="1"/>
</dbReference>
<dbReference type="PANTHER" id="PTHR42878:SF15">
    <property type="entry name" value="BACTERIOPHYTOCHROME"/>
    <property type="match status" value="1"/>
</dbReference>
<dbReference type="PROSITE" id="PS50046">
    <property type="entry name" value="PHYTOCHROME_2"/>
    <property type="match status" value="1"/>
</dbReference>
<name>A0ABR9VKR4_9CYAN</name>
<dbReference type="Gene3D" id="3.30.565.10">
    <property type="entry name" value="Histidine kinase-like ATPase, C-terminal domain"/>
    <property type="match status" value="1"/>
</dbReference>
<keyword evidence="6" id="KW-0808">Transferase</keyword>
<dbReference type="InterPro" id="IPR003661">
    <property type="entry name" value="HisK_dim/P_dom"/>
</dbReference>
<evidence type="ECO:0000256" key="5">
    <source>
        <dbReference type="ARBA" id="ARBA00022606"/>
    </source>
</evidence>
<dbReference type="SMART" id="SM00388">
    <property type="entry name" value="HisKA"/>
    <property type="match status" value="1"/>
</dbReference>
<keyword evidence="4" id="KW-0600">Photoreceptor protein</keyword>
<evidence type="ECO:0000256" key="4">
    <source>
        <dbReference type="ARBA" id="ARBA00022543"/>
    </source>
</evidence>
<dbReference type="PROSITE" id="PS50109">
    <property type="entry name" value="HIS_KIN"/>
    <property type="match status" value="1"/>
</dbReference>
<keyword evidence="5" id="KW-0716">Sensory transduction</keyword>
<dbReference type="InterPro" id="IPR043150">
    <property type="entry name" value="Phytochrome_PHY_sf"/>
</dbReference>
<dbReference type="InterPro" id="IPR005467">
    <property type="entry name" value="His_kinase_dom"/>
</dbReference>
<dbReference type="InterPro" id="IPR029016">
    <property type="entry name" value="GAF-like_dom_sf"/>
</dbReference>
<dbReference type="Pfam" id="PF01590">
    <property type="entry name" value="GAF"/>
    <property type="match status" value="1"/>
</dbReference>
<dbReference type="PRINTS" id="PR01033">
    <property type="entry name" value="PHYTOCHROME"/>
</dbReference>
<comment type="catalytic activity">
    <reaction evidence="1">
        <text>ATP + protein L-histidine = ADP + protein N-phospho-L-histidine.</text>
        <dbReference type="EC" id="2.7.13.3"/>
    </reaction>
</comment>
<dbReference type="SUPFAM" id="SSF55874">
    <property type="entry name" value="ATPase domain of HSP90 chaperone/DNA topoisomerase II/histidine kinase"/>
    <property type="match status" value="1"/>
</dbReference>
<dbReference type="PANTHER" id="PTHR42878">
    <property type="entry name" value="TWO-COMPONENT HISTIDINE KINASE"/>
    <property type="match status" value="1"/>
</dbReference>
<proteinExistence type="inferred from homology"/>
<evidence type="ECO:0000256" key="2">
    <source>
        <dbReference type="ARBA" id="ARBA00006402"/>
    </source>
</evidence>
<feature type="domain" description="Phytochrome chromophore attachment site" evidence="10">
    <location>
        <begin position="160"/>
        <end position="318"/>
    </location>
</feature>
<dbReference type="InterPro" id="IPR003018">
    <property type="entry name" value="GAF"/>
</dbReference>
<evidence type="ECO:0000313" key="12">
    <source>
        <dbReference type="EMBL" id="MBE9239091.1"/>
    </source>
</evidence>
<evidence type="ECO:0000259" key="11">
    <source>
        <dbReference type="PROSITE" id="PS50109"/>
    </source>
</evidence>
<evidence type="ECO:0000256" key="1">
    <source>
        <dbReference type="ARBA" id="ARBA00000085"/>
    </source>
</evidence>
<evidence type="ECO:0000256" key="8">
    <source>
        <dbReference type="ARBA" id="ARBA00022991"/>
    </source>
</evidence>
<dbReference type="InterPro" id="IPR013515">
    <property type="entry name" value="Phytochrome_cen-reg"/>
</dbReference>
<dbReference type="SUPFAM" id="SSF47384">
    <property type="entry name" value="Homodimeric domain of signal transducing histidine kinase"/>
    <property type="match status" value="1"/>
</dbReference>
<dbReference type="InterPro" id="IPR016132">
    <property type="entry name" value="Phyto_chromo_attachment"/>
</dbReference>
<dbReference type="Pfam" id="PF02518">
    <property type="entry name" value="HATPase_c"/>
    <property type="match status" value="1"/>
</dbReference>
<dbReference type="Gene3D" id="3.30.450.40">
    <property type="match status" value="1"/>
</dbReference>
<evidence type="ECO:0000313" key="13">
    <source>
        <dbReference type="Proteomes" id="UP000606776"/>
    </source>
</evidence>
<dbReference type="SUPFAM" id="SSF55785">
    <property type="entry name" value="PYP-like sensor domain (PAS domain)"/>
    <property type="match status" value="1"/>
</dbReference>
<reference evidence="12 13" key="1">
    <citation type="submission" date="2020-10" db="EMBL/GenBank/DDBJ databases">
        <authorList>
            <person name="Castelo-Branco R."/>
            <person name="Eusebio N."/>
            <person name="Adriana R."/>
            <person name="Vieira A."/>
            <person name="Brugerolle De Fraissinette N."/>
            <person name="Rezende De Castro R."/>
            <person name="Schneider M.P."/>
            <person name="Vasconcelos V."/>
            <person name="Leao P.N."/>
        </authorList>
    </citation>
    <scope>NUCLEOTIDE SEQUENCE [LARGE SCALE GENOMIC DNA]</scope>
    <source>
        <strain evidence="12 13">LEGE 00250</strain>
    </source>
</reference>
<keyword evidence="7" id="KW-0418">Kinase</keyword>
<dbReference type="SMART" id="SM00065">
    <property type="entry name" value="GAF"/>
    <property type="match status" value="1"/>
</dbReference>